<feature type="transmembrane region" description="Helical" evidence="6">
    <location>
        <begin position="135"/>
        <end position="155"/>
    </location>
</feature>
<keyword evidence="2 6" id="KW-0812">Transmembrane</keyword>
<keyword evidence="8" id="KW-1185">Reference proteome</keyword>
<evidence type="ECO:0000256" key="6">
    <source>
        <dbReference type="SAM" id="Phobius"/>
    </source>
</evidence>
<dbReference type="PANTHER" id="PTHR16201">
    <property type="entry name" value="SEVEN TRANSMEMBRANE PROTEIN 1-RELATED"/>
    <property type="match status" value="1"/>
</dbReference>
<sequence length="301" mass="34034">MAPQDKIPVAANVLGTIGTAVCWCVQTIPQIWTNWRRKKTDGLPGSMMFIWALCGVPFGTYSVVQNFNIPIQVQPQAFMGLCLVCWVQILIYHDKWRIWTASLVGLATAGTFAGVETALILTIKPIYDRGNNTPVLVVGIIASVLLVIGLLPPYWEIWKRRGRVIGINWIFISVDWCGAFFSLMALVAQNTFDVLGGILYIICCFLEIGIFASHIIWLVRTHKIRKEAKVHGKTFDDIAAEHEEQGIPFKFAERKSRKERRRKNDEEKVLPTEESERVQNREEAIFGSEESTQPGRTASRE</sequence>
<dbReference type="InterPro" id="IPR006603">
    <property type="entry name" value="PQ-loop_rpt"/>
</dbReference>
<dbReference type="SMART" id="SM00679">
    <property type="entry name" value="CTNS"/>
    <property type="match status" value="2"/>
</dbReference>
<protein>
    <submittedName>
        <fullName evidence="7">PQ loop repeat protein</fullName>
    </submittedName>
</protein>
<evidence type="ECO:0000256" key="3">
    <source>
        <dbReference type="ARBA" id="ARBA00022989"/>
    </source>
</evidence>
<feature type="transmembrane region" description="Helical" evidence="6">
    <location>
        <begin position="167"/>
        <end position="188"/>
    </location>
</feature>
<comment type="subcellular location">
    <subcellularLocation>
        <location evidence="1">Membrane</location>
        <topology evidence="1">Multi-pass membrane protein</topology>
    </subcellularLocation>
</comment>
<dbReference type="Proteomes" id="UP001174694">
    <property type="component" value="Unassembled WGS sequence"/>
</dbReference>
<feature type="transmembrane region" description="Helical" evidence="6">
    <location>
        <begin position="99"/>
        <end position="123"/>
    </location>
</feature>
<accession>A0AA38VJ35</accession>
<dbReference type="EMBL" id="JANBVO010000003">
    <property type="protein sequence ID" value="KAJ9155336.1"/>
    <property type="molecule type" value="Genomic_DNA"/>
</dbReference>
<dbReference type="GO" id="GO:0016020">
    <property type="term" value="C:membrane"/>
    <property type="evidence" value="ECO:0007669"/>
    <property type="project" value="UniProtKB-SubCell"/>
</dbReference>
<comment type="caution">
    <text evidence="7">The sequence shown here is derived from an EMBL/GenBank/DDBJ whole genome shotgun (WGS) entry which is preliminary data.</text>
</comment>
<proteinExistence type="predicted"/>
<dbReference type="Pfam" id="PF04193">
    <property type="entry name" value="PQ-loop"/>
    <property type="match status" value="1"/>
</dbReference>
<evidence type="ECO:0000256" key="2">
    <source>
        <dbReference type="ARBA" id="ARBA00022692"/>
    </source>
</evidence>
<organism evidence="7 8">
    <name type="scientific">Pleurostoma richardsiae</name>
    <dbReference type="NCBI Taxonomy" id="41990"/>
    <lineage>
        <taxon>Eukaryota</taxon>
        <taxon>Fungi</taxon>
        <taxon>Dikarya</taxon>
        <taxon>Ascomycota</taxon>
        <taxon>Pezizomycotina</taxon>
        <taxon>Sordariomycetes</taxon>
        <taxon>Sordariomycetidae</taxon>
        <taxon>Calosphaeriales</taxon>
        <taxon>Pleurostomataceae</taxon>
        <taxon>Pleurostoma</taxon>
    </lineage>
</organism>
<dbReference type="InterPro" id="IPR051415">
    <property type="entry name" value="LAAT-1"/>
</dbReference>
<keyword evidence="4 6" id="KW-0472">Membrane</keyword>
<feature type="transmembrane region" description="Helical" evidence="6">
    <location>
        <begin position="46"/>
        <end position="64"/>
    </location>
</feature>
<dbReference type="PANTHER" id="PTHR16201:SF37">
    <property type="entry name" value="PQ-LOOP REPEAT-CONTAINING PROTEIN"/>
    <property type="match status" value="1"/>
</dbReference>
<dbReference type="Gene3D" id="1.20.1280.290">
    <property type="match status" value="1"/>
</dbReference>
<feature type="compositionally biased region" description="Basic and acidic residues" evidence="5">
    <location>
        <begin position="255"/>
        <end position="284"/>
    </location>
</feature>
<evidence type="ECO:0000256" key="1">
    <source>
        <dbReference type="ARBA" id="ARBA00004141"/>
    </source>
</evidence>
<evidence type="ECO:0000313" key="7">
    <source>
        <dbReference type="EMBL" id="KAJ9155336.1"/>
    </source>
</evidence>
<feature type="transmembrane region" description="Helical" evidence="6">
    <location>
        <begin position="76"/>
        <end position="92"/>
    </location>
</feature>
<gene>
    <name evidence="7" type="ORF">NKR23_g1847</name>
</gene>
<keyword evidence="3 6" id="KW-1133">Transmembrane helix</keyword>
<feature type="transmembrane region" description="Helical" evidence="6">
    <location>
        <begin position="194"/>
        <end position="219"/>
    </location>
</feature>
<evidence type="ECO:0000256" key="4">
    <source>
        <dbReference type="ARBA" id="ARBA00023136"/>
    </source>
</evidence>
<feature type="region of interest" description="Disordered" evidence="5">
    <location>
        <begin position="255"/>
        <end position="301"/>
    </location>
</feature>
<dbReference type="AlphaFoldDB" id="A0AA38VJ35"/>
<feature type="compositionally biased region" description="Polar residues" evidence="5">
    <location>
        <begin position="289"/>
        <end position="301"/>
    </location>
</feature>
<evidence type="ECO:0000256" key="5">
    <source>
        <dbReference type="SAM" id="MobiDB-lite"/>
    </source>
</evidence>
<name>A0AA38VJ35_9PEZI</name>
<reference evidence="7" key="1">
    <citation type="submission" date="2022-07" db="EMBL/GenBank/DDBJ databases">
        <title>Fungi with potential for degradation of polypropylene.</title>
        <authorList>
            <person name="Gostincar C."/>
        </authorList>
    </citation>
    <scope>NUCLEOTIDE SEQUENCE</scope>
    <source>
        <strain evidence="7">EXF-13308</strain>
    </source>
</reference>
<evidence type="ECO:0000313" key="8">
    <source>
        <dbReference type="Proteomes" id="UP001174694"/>
    </source>
</evidence>